<reference evidence="8" key="1">
    <citation type="submission" date="2022-03" db="EMBL/GenBank/DDBJ databases">
        <title>Complete genome sequence of Caldinitratiruptor microaerophilus.</title>
        <authorList>
            <person name="Mukaiyama R."/>
            <person name="Nishiyama T."/>
            <person name="Ueda K."/>
        </authorList>
    </citation>
    <scope>NUCLEOTIDE SEQUENCE</scope>
    <source>
        <strain evidence="8">JCM 16183</strain>
    </source>
</reference>
<dbReference type="Gene3D" id="2.60.40.1220">
    <property type="match status" value="1"/>
</dbReference>
<feature type="compositionally biased region" description="Low complexity" evidence="5">
    <location>
        <begin position="158"/>
        <end position="178"/>
    </location>
</feature>
<keyword evidence="6" id="KW-1133">Transmembrane helix</keyword>
<organism evidence="8 9">
    <name type="scientific">Caldinitratiruptor microaerophilus</name>
    <dbReference type="NCBI Taxonomy" id="671077"/>
    <lineage>
        <taxon>Bacteria</taxon>
        <taxon>Bacillati</taxon>
        <taxon>Bacillota</taxon>
        <taxon>Clostridia</taxon>
        <taxon>Eubacteriales</taxon>
        <taxon>Symbiobacteriaceae</taxon>
        <taxon>Caldinitratiruptor</taxon>
    </lineage>
</organism>
<evidence type="ECO:0000313" key="9">
    <source>
        <dbReference type="Proteomes" id="UP001163687"/>
    </source>
</evidence>
<dbReference type="GO" id="GO:0042597">
    <property type="term" value="C:periplasmic space"/>
    <property type="evidence" value="ECO:0007669"/>
    <property type="project" value="InterPro"/>
</dbReference>
<dbReference type="GO" id="GO:0046688">
    <property type="term" value="P:response to copper ion"/>
    <property type="evidence" value="ECO:0007669"/>
    <property type="project" value="InterPro"/>
</dbReference>
<evidence type="ECO:0000256" key="3">
    <source>
        <dbReference type="ARBA" id="ARBA00022729"/>
    </source>
</evidence>
<accession>A0AA35G6E9</accession>
<evidence type="ECO:0000256" key="2">
    <source>
        <dbReference type="ARBA" id="ARBA00022723"/>
    </source>
</evidence>
<evidence type="ECO:0000256" key="4">
    <source>
        <dbReference type="ARBA" id="ARBA00023008"/>
    </source>
</evidence>
<protein>
    <recommendedName>
        <fullName evidence="7">CopC domain-containing protein</fullName>
    </recommendedName>
</protein>
<dbReference type="EMBL" id="AP025628">
    <property type="protein sequence ID" value="BDG61186.1"/>
    <property type="molecule type" value="Genomic_DNA"/>
</dbReference>
<dbReference type="PANTHER" id="PTHR34820:SF4">
    <property type="entry name" value="INNER MEMBRANE PROTEIN YEBZ"/>
    <property type="match status" value="1"/>
</dbReference>
<dbReference type="GO" id="GO:0005886">
    <property type="term" value="C:plasma membrane"/>
    <property type="evidence" value="ECO:0007669"/>
    <property type="project" value="TreeGrafter"/>
</dbReference>
<dbReference type="GO" id="GO:0005507">
    <property type="term" value="F:copper ion binding"/>
    <property type="evidence" value="ECO:0007669"/>
    <property type="project" value="InterPro"/>
</dbReference>
<sequence>MRRDGDPMLAKCSVLGPRPRLVSTLVAVALFTAVLASVTAFGVEAHSALVAATPADGAQVEGGPGTVRAVFNESLQAGASRLEVVDQQGKRVAEGSASQGPQIEVSVGDLPPGQYTVRWAVVSADGHAVKGSWRFTVLAPRAGTNPDAGVGPVPAAGSTAQASQPAAEASGQAATGASDARPSARTGQVATGGTPATGERVTRPLEREAARTPNLTRGAMVAAGVVVLGLAAVAFVVRRH</sequence>
<feature type="domain" description="CopC" evidence="7">
    <location>
        <begin position="46"/>
        <end position="137"/>
    </location>
</feature>
<dbReference type="InterPro" id="IPR032694">
    <property type="entry name" value="CopC/D"/>
</dbReference>
<proteinExistence type="predicted"/>
<dbReference type="Proteomes" id="UP001163687">
    <property type="component" value="Chromosome"/>
</dbReference>
<feature type="transmembrane region" description="Helical" evidence="6">
    <location>
        <begin position="218"/>
        <end position="237"/>
    </location>
</feature>
<dbReference type="AlphaFoldDB" id="A0AA35G6E9"/>
<keyword evidence="6" id="KW-0472">Membrane</keyword>
<keyword evidence="3" id="KW-0732">Signal</keyword>
<keyword evidence="9" id="KW-1185">Reference proteome</keyword>
<gene>
    <name evidence="8" type="ORF">caldi_22760</name>
</gene>
<dbReference type="InterPro" id="IPR007348">
    <property type="entry name" value="CopC_dom"/>
</dbReference>
<evidence type="ECO:0000259" key="7">
    <source>
        <dbReference type="Pfam" id="PF04234"/>
    </source>
</evidence>
<evidence type="ECO:0000256" key="5">
    <source>
        <dbReference type="SAM" id="MobiDB-lite"/>
    </source>
</evidence>
<dbReference type="InterPro" id="IPR014755">
    <property type="entry name" value="Cu-Rt/internalin_Ig-like"/>
</dbReference>
<dbReference type="KEGG" id="cmic:caldi_22760"/>
<keyword evidence="4" id="KW-0186">Copper</keyword>
<evidence type="ECO:0000256" key="1">
    <source>
        <dbReference type="ARBA" id="ARBA00004196"/>
    </source>
</evidence>
<dbReference type="Pfam" id="PF04234">
    <property type="entry name" value="CopC"/>
    <property type="match status" value="1"/>
</dbReference>
<evidence type="ECO:0000256" key="6">
    <source>
        <dbReference type="SAM" id="Phobius"/>
    </source>
</evidence>
<dbReference type="GO" id="GO:0006825">
    <property type="term" value="P:copper ion transport"/>
    <property type="evidence" value="ECO:0007669"/>
    <property type="project" value="InterPro"/>
</dbReference>
<evidence type="ECO:0000313" key="8">
    <source>
        <dbReference type="EMBL" id="BDG61186.1"/>
    </source>
</evidence>
<dbReference type="SUPFAM" id="SSF81296">
    <property type="entry name" value="E set domains"/>
    <property type="match status" value="1"/>
</dbReference>
<name>A0AA35G6E9_9FIRM</name>
<comment type="subcellular location">
    <subcellularLocation>
        <location evidence="1">Cell envelope</location>
    </subcellularLocation>
</comment>
<dbReference type="PANTHER" id="PTHR34820">
    <property type="entry name" value="INNER MEMBRANE PROTEIN YEBZ"/>
    <property type="match status" value="1"/>
</dbReference>
<dbReference type="GO" id="GO:0030313">
    <property type="term" value="C:cell envelope"/>
    <property type="evidence" value="ECO:0007669"/>
    <property type="project" value="UniProtKB-SubCell"/>
</dbReference>
<keyword evidence="2" id="KW-0479">Metal-binding</keyword>
<dbReference type="InterPro" id="IPR014756">
    <property type="entry name" value="Ig_E-set"/>
</dbReference>
<feature type="region of interest" description="Disordered" evidence="5">
    <location>
        <begin position="146"/>
        <end position="212"/>
    </location>
</feature>
<feature type="compositionally biased region" description="Basic and acidic residues" evidence="5">
    <location>
        <begin position="200"/>
        <end position="210"/>
    </location>
</feature>
<keyword evidence="6" id="KW-0812">Transmembrane</keyword>